<evidence type="ECO:0000313" key="9">
    <source>
        <dbReference type="Proteomes" id="UP000267187"/>
    </source>
</evidence>
<comment type="pathway">
    <text evidence="6">Amino-acid biosynthesis.</text>
</comment>
<evidence type="ECO:0000313" key="8">
    <source>
        <dbReference type="EMBL" id="RMA81411.1"/>
    </source>
</evidence>
<dbReference type="InterPro" id="IPR049704">
    <property type="entry name" value="Aminotrans_3_PPA_site"/>
</dbReference>
<dbReference type="InterPro" id="IPR004636">
    <property type="entry name" value="AcOrn/SuccOrn_fam"/>
</dbReference>
<dbReference type="GO" id="GO:0008483">
    <property type="term" value="F:transaminase activity"/>
    <property type="evidence" value="ECO:0007669"/>
    <property type="project" value="UniProtKB-KW"/>
</dbReference>
<name>A0A3M0A8A1_9GAMM</name>
<evidence type="ECO:0000256" key="1">
    <source>
        <dbReference type="ARBA" id="ARBA00001933"/>
    </source>
</evidence>
<sequence length="394" mass="42017">MITTENSKTIQSDAIANSYGRPALKFTSAHGIRLTDSNGEQWLDALSGIGVANLGHCNSRVNEALAKQMQTLDHISNLYASEPQNRAAEVLCRAANMEEVFFCNSGTEANEAAIKLARLHGMKKRGAAGRIICFTGAFHGRSLGALSATAKEAIRAPFYPLLDNIERISYGAIEAVREALASAHNYDAILLEPIQGEAGVICPPSSFIPELERMCEEHELLLMIDEVQSGNGRTGKYFAFQHSAVQPDVVTTAKGLANGFPAGATLLAGRATGLFTPGTHGSTYGGNPMACAAIEAVYATLSEPGFLQNVTRVANALRDELARLLGTKLQGIEGMGLMLGLQLAEPKEDLSQLLFDQGILVNVINNSRIRLLPPLIMSVDEAKELAAAIAQAID</sequence>
<dbReference type="RefSeq" id="WP_211327572.1">
    <property type="nucleotide sequence ID" value="NZ_REFJ01000002.1"/>
</dbReference>
<dbReference type="InterPro" id="IPR050103">
    <property type="entry name" value="Class-III_PLP-dep_AT"/>
</dbReference>
<comment type="cofactor">
    <cofactor evidence="1">
        <name>pyridoxal 5'-phosphate</name>
        <dbReference type="ChEBI" id="CHEBI:597326"/>
    </cofactor>
</comment>
<gene>
    <name evidence="8" type="ORF">DFR27_1231</name>
</gene>
<evidence type="ECO:0000256" key="4">
    <source>
        <dbReference type="ARBA" id="ARBA00022679"/>
    </source>
</evidence>
<dbReference type="EMBL" id="REFJ01000002">
    <property type="protein sequence ID" value="RMA81411.1"/>
    <property type="molecule type" value="Genomic_DNA"/>
</dbReference>
<accession>A0A3M0A8A1</accession>
<evidence type="ECO:0000256" key="7">
    <source>
        <dbReference type="RuleBase" id="RU003560"/>
    </source>
</evidence>
<dbReference type="InterPro" id="IPR015422">
    <property type="entry name" value="PyrdxlP-dep_Trfase_small"/>
</dbReference>
<proteinExistence type="inferred from homology"/>
<dbReference type="AlphaFoldDB" id="A0A3M0A8A1"/>
<dbReference type="Gene3D" id="3.90.1150.10">
    <property type="entry name" value="Aspartate Aminotransferase, domain 1"/>
    <property type="match status" value="1"/>
</dbReference>
<dbReference type="NCBIfam" id="TIGR00707">
    <property type="entry name" value="argD"/>
    <property type="match status" value="1"/>
</dbReference>
<dbReference type="InterPro" id="IPR015424">
    <property type="entry name" value="PyrdxlP-dep_Trfase"/>
</dbReference>
<dbReference type="InterPro" id="IPR015421">
    <property type="entry name" value="PyrdxlP-dep_Trfase_major"/>
</dbReference>
<evidence type="ECO:0000256" key="5">
    <source>
        <dbReference type="ARBA" id="ARBA00022898"/>
    </source>
</evidence>
<dbReference type="Gene3D" id="3.40.640.10">
    <property type="entry name" value="Type I PLP-dependent aspartate aminotransferase-like (Major domain)"/>
    <property type="match status" value="1"/>
</dbReference>
<dbReference type="PIRSF" id="PIRSF000521">
    <property type="entry name" value="Transaminase_4ab_Lys_Orn"/>
    <property type="match status" value="1"/>
</dbReference>
<dbReference type="PROSITE" id="PS00600">
    <property type="entry name" value="AA_TRANSFER_CLASS_3"/>
    <property type="match status" value="1"/>
</dbReference>
<dbReference type="GO" id="GO:0042802">
    <property type="term" value="F:identical protein binding"/>
    <property type="evidence" value="ECO:0007669"/>
    <property type="project" value="TreeGrafter"/>
</dbReference>
<keyword evidence="5 7" id="KW-0663">Pyridoxal phosphate</keyword>
<dbReference type="InterPro" id="IPR005814">
    <property type="entry name" value="Aminotrans_3"/>
</dbReference>
<dbReference type="NCBIfam" id="NF002325">
    <property type="entry name" value="PRK01278.1"/>
    <property type="match status" value="1"/>
</dbReference>
<comment type="similarity">
    <text evidence="7">Belongs to the class-III pyridoxal-phosphate-dependent aminotransferase family.</text>
</comment>
<dbReference type="Proteomes" id="UP000267187">
    <property type="component" value="Unassembled WGS sequence"/>
</dbReference>
<keyword evidence="4 8" id="KW-0808">Transferase</keyword>
<dbReference type="SUPFAM" id="SSF53383">
    <property type="entry name" value="PLP-dependent transferases"/>
    <property type="match status" value="1"/>
</dbReference>
<keyword evidence="2 8" id="KW-0032">Aminotransferase</keyword>
<dbReference type="PANTHER" id="PTHR11986:SF79">
    <property type="entry name" value="ACETYLORNITHINE AMINOTRANSFERASE, MITOCHONDRIAL"/>
    <property type="match status" value="1"/>
</dbReference>
<organism evidence="8 9">
    <name type="scientific">Umboniibacter marinipuniceus</name>
    <dbReference type="NCBI Taxonomy" id="569599"/>
    <lineage>
        <taxon>Bacteria</taxon>
        <taxon>Pseudomonadati</taxon>
        <taxon>Pseudomonadota</taxon>
        <taxon>Gammaproteobacteria</taxon>
        <taxon>Cellvibrionales</taxon>
        <taxon>Cellvibrionaceae</taxon>
        <taxon>Umboniibacter</taxon>
    </lineage>
</organism>
<comment type="caution">
    <text evidence="8">The sequence shown here is derived from an EMBL/GenBank/DDBJ whole genome shotgun (WGS) entry which is preliminary data.</text>
</comment>
<reference evidence="8 9" key="1">
    <citation type="submission" date="2018-10" db="EMBL/GenBank/DDBJ databases">
        <title>Genomic Encyclopedia of Type Strains, Phase IV (KMG-IV): sequencing the most valuable type-strain genomes for metagenomic binning, comparative biology and taxonomic classification.</title>
        <authorList>
            <person name="Goeker M."/>
        </authorList>
    </citation>
    <scope>NUCLEOTIDE SEQUENCE [LARGE SCALE GENOMIC DNA]</scope>
    <source>
        <strain evidence="8 9">DSM 25080</strain>
    </source>
</reference>
<dbReference type="FunFam" id="3.40.640.10:FF:000004">
    <property type="entry name" value="Acetylornithine aminotransferase"/>
    <property type="match status" value="1"/>
</dbReference>
<protein>
    <submittedName>
        <fullName evidence="8">Acetylornithine aminotransferase</fullName>
    </submittedName>
</protein>
<dbReference type="GO" id="GO:0006526">
    <property type="term" value="P:L-arginine biosynthetic process"/>
    <property type="evidence" value="ECO:0007669"/>
    <property type="project" value="UniProtKB-ARBA"/>
</dbReference>
<evidence type="ECO:0000256" key="2">
    <source>
        <dbReference type="ARBA" id="ARBA00022576"/>
    </source>
</evidence>
<dbReference type="PANTHER" id="PTHR11986">
    <property type="entry name" value="AMINOTRANSFERASE CLASS III"/>
    <property type="match status" value="1"/>
</dbReference>
<evidence type="ECO:0000256" key="3">
    <source>
        <dbReference type="ARBA" id="ARBA00022605"/>
    </source>
</evidence>
<keyword evidence="9" id="KW-1185">Reference proteome</keyword>
<evidence type="ECO:0000256" key="6">
    <source>
        <dbReference type="ARBA" id="ARBA00029440"/>
    </source>
</evidence>
<dbReference type="GO" id="GO:0030170">
    <property type="term" value="F:pyridoxal phosphate binding"/>
    <property type="evidence" value="ECO:0007669"/>
    <property type="project" value="InterPro"/>
</dbReference>
<dbReference type="CDD" id="cd00610">
    <property type="entry name" value="OAT_like"/>
    <property type="match status" value="1"/>
</dbReference>
<keyword evidence="3" id="KW-0028">Amino-acid biosynthesis</keyword>
<dbReference type="Pfam" id="PF00202">
    <property type="entry name" value="Aminotran_3"/>
    <property type="match status" value="1"/>
</dbReference>